<protein>
    <recommendedName>
        <fullName evidence="3">Alpha/beta hydrolase</fullName>
    </recommendedName>
</protein>
<dbReference type="EMBL" id="JBBKAM010000002">
    <property type="protein sequence ID" value="MEJ8642104.1"/>
    <property type="molecule type" value="Genomic_DNA"/>
</dbReference>
<evidence type="ECO:0008006" key="3">
    <source>
        <dbReference type="Google" id="ProtNLM"/>
    </source>
</evidence>
<evidence type="ECO:0000313" key="1">
    <source>
        <dbReference type="EMBL" id="MEJ8642104.1"/>
    </source>
</evidence>
<gene>
    <name evidence="1" type="ORF">WKI68_12735</name>
</gene>
<evidence type="ECO:0000313" key="2">
    <source>
        <dbReference type="Proteomes" id="UP001382904"/>
    </source>
</evidence>
<sequence>MLQRTVGGAAHFPWVENPSGARTAFADLTGLLRSRPPRPVG</sequence>
<proteinExistence type="predicted"/>
<accession>A0ABU8U2J8</accession>
<name>A0ABU8U2J8_9ACTN</name>
<organism evidence="1 2">
    <name type="scientific">Streptomyces caledonius</name>
    <dbReference type="NCBI Taxonomy" id="3134107"/>
    <lineage>
        <taxon>Bacteria</taxon>
        <taxon>Bacillati</taxon>
        <taxon>Actinomycetota</taxon>
        <taxon>Actinomycetes</taxon>
        <taxon>Kitasatosporales</taxon>
        <taxon>Streptomycetaceae</taxon>
        <taxon>Streptomyces</taxon>
    </lineage>
</organism>
<reference evidence="1 2" key="1">
    <citation type="submission" date="2024-03" db="EMBL/GenBank/DDBJ databases">
        <title>Novel Streptomyces species of biotechnological and ecological value are a feature of Machair soil.</title>
        <authorList>
            <person name="Prole J.R."/>
            <person name="Goodfellow M."/>
            <person name="Allenby N."/>
            <person name="Ward A.C."/>
        </authorList>
    </citation>
    <scope>NUCLEOTIDE SEQUENCE [LARGE SCALE GENOMIC DNA]</scope>
    <source>
        <strain evidence="1 2">MS1.HAVA.3</strain>
    </source>
</reference>
<dbReference type="Proteomes" id="UP001382904">
    <property type="component" value="Unassembled WGS sequence"/>
</dbReference>
<comment type="caution">
    <text evidence="1">The sequence shown here is derived from an EMBL/GenBank/DDBJ whole genome shotgun (WGS) entry which is preliminary data.</text>
</comment>
<keyword evidence="2" id="KW-1185">Reference proteome</keyword>